<feature type="domain" description="Zinc finger CGNR" evidence="1">
    <location>
        <begin position="137"/>
        <end position="177"/>
    </location>
</feature>
<dbReference type="EMBL" id="JBHLUE010000026">
    <property type="protein sequence ID" value="MFC0567710.1"/>
    <property type="molecule type" value="Genomic_DNA"/>
</dbReference>
<dbReference type="Pfam" id="PF07336">
    <property type="entry name" value="ABATE"/>
    <property type="match status" value="1"/>
</dbReference>
<comment type="caution">
    <text evidence="2">The sequence shown here is derived from an EMBL/GenBank/DDBJ whole genome shotgun (WGS) entry which is preliminary data.</text>
</comment>
<protein>
    <submittedName>
        <fullName evidence="2">CGNR zinc finger domain-containing protein</fullName>
    </submittedName>
</protein>
<sequence length="182" mass="19604">MSEFRTGNGADWLDFLATLLGRYRPAQVEMLADPAALRGWLGEHGMAPVSAVTSADVDAARLLREALHRAAAATVHGQPPAREDVRAIQGALAADRPPGIRRAGTTLQLTRPADASVALAWLARQAAVDLAGPTRERLHACGDDTCSGIFVDHTGRRRWCSDERCGVRARVRAHRARARTAD</sequence>
<dbReference type="InterPro" id="IPR010852">
    <property type="entry name" value="ABATE"/>
</dbReference>
<keyword evidence="3" id="KW-1185">Reference proteome</keyword>
<dbReference type="Proteomes" id="UP001589894">
    <property type="component" value="Unassembled WGS sequence"/>
</dbReference>
<dbReference type="PANTHER" id="PTHR35525:SF3">
    <property type="entry name" value="BLL6575 PROTEIN"/>
    <property type="match status" value="1"/>
</dbReference>
<name>A0ABV6P3V6_9ACTN</name>
<reference evidence="2 3" key="1">
    <citation type="submission" date="2024-09" db="EMBL/GenBank/DDBJ databases">
        <authorList>
            <person name="Sun Q."/>
            <person name="Mori K."/>
        </authorList>
    </citation>
    <scope>NUCLEOTIDE SEQUENCE [LARGE SCALE GENOMIC DNA]</scope>
    <source>
        <strain evidence="2 3">TBRC 2205</strain>
    </source>
</reference>
<evidence type="ECO:0000313" key="3">
    <source>
        <dbReference type="Proteomes" id="UP001589894"/>
    </source>
</evidence>
<evidence type="ECO:0000259" key="1">
    <source>
        <dbReference type="Pfam" id="PF11706"/>
    </source>
</evidence>
<proteinExistence type="predicted"/>
<dbReference type="Pfam" id="PF11706">
    <property type="entry name" value="zf-CGNR"/>
    <property type="match status" value="1"/>
</dbReference>
<accession>A0ABV6P3V6</accession>
<evidence type="ECO:0000313" key="2">
    <source>
        <dbReference type="EMBL" id="MFC0567710.1"/>
    </source>
</evidence>
<dbReference type="RefSeq" id="WP_377343040.1">
    <property type="nucleotide sequence ID" value="NZ_JBHLUE010000026.1"/>
</dbReference>
<gene>
    <name evidence="2" type="ORF">ACFFHU_26675</name>
</gene>
<dbReference type="PANTHER" id="PTHR35525">
    <property type="entry name" value="BLL6575 PROTEIN"/>
    <property type="match status" value="1"/>
</dbReference>
<organism evidence="2 3">
    <name type="scientific">Plantactinospora siamensis</name>
    <dbReference type="NCBI Taxonomy" id="555372"/>
    <lineage>
        <taxon>Bacteria</taxon>
        <taxon>Bacillati</taxon>
        <taxon>Actinomycetota</taxon>
        <taxon>Actinomycetes</taxon>
        <taxon>Micromonosporales</taxon>
        <taxon>Micromonosporaceae</taxon>
        <taxon>Plantactinospora</taxon>
    </lineage>
</organism>
<dbReference type="SUPFAM" id="SSF160904">
    <property type="entry name" value="Jann2411-like"/>
    <property type="match status" value="1"/>
</dbReference>
<dbReference type="InterPro" id="IPR021005">
    <property type="entry name" value="Znf_CGNR"/>
</dbReference>
<dbReference type="Gene3D" id="1.10.3300.10">
    <property type="entry name" value="Jann2411-like domain"/>
    <property type="match status" value="1"/>
</dbReference>
<dbReference type="InterPro" id="IPR023286">
    <property type="entry name" value="ABATE_dom_sf"/>
</dbReference>